<evidence type="ECO:0000313" key="2">
    <source>
        <dbReference type="Proteomes" id="UP000637299"/>
    </source>
</evidence>
<name>A0ABR8Z864_9FLAO</name>
<evidence type="ECO:0008006" key="3">
    <source>
        <dbReference type="Google" id="ProtNLM"/>
    </source>
</evidence>
<keyword evidence="2" id="KW-1185">Reference proteome</keyword>
<comment type="caution">
    <text evidence="1">The sequence shown here is derived from an EMBL/GenBank/DDBJ whole genome shotgun (WGS) entry which is preliminary data.</text>
</comment>
<evidence type="ECO:0000313" key="1">
    <source>
        <dbReference type="EMBL" id="MBD8081489.1"/>
    </source>
</evidence>
<accession>A0ABR8Z864</accession>
<dbReference type="RefSeq" id="WP_191735263.1">
    <property type="nucleotide sequence ID" value="NZ_JACYFS010000001.1"/>
</dbReference>
<sequence>MEKRDLLIVKYLANGYKVLEISDLMAKHHSVKISESMIEKRLRIIRKQYNATTLFQLGVVLKENNLI</sequence>
<organism evidence="1 2">
    <name type="scientific">Chryseobacterium caseinilyticum</name>
    <dbReference type="NCBI Taxonomy" id="2771428"/>
    <lineage>
        <taxon>Bacteria</taxon>
        <taxon>Pseudomonadati</taxon>
        <taxon>Bacteroidota</taxon>
        <taxon>Flavobacteriia</taxon>
        <taxon>Flavobacteriales</taxon>
        <taxon>Weeksellaceae</taxon>
        <taxon>Chryseobacterium group</taxon>
        <taxon>Chryseobacterium</taxon>
    </lineage>
</organism>
<dbReference type="Proteomes" id="UP000637299">
    <property type="component" value="Unassembled WGS sequence"/>
</dbReference>
<proteinExistence type="predicted"/>
<dbReference type="EMBL" id="JACYFS010000001">
    <property type="protein sequence ID" value="MBD8081489.1"/>
    <property type="molecule type" value="Genomic_DNA"/>
</dbReference>
<reference evidence="1 2" key="1">
    <citation type="submission" date="2020-09" db="EMBL/GenBank/DDBJ databases">
        <title>Genome seq and assembly of Chryseobacterium sp.</title>
        <authorList>
            <person name="Chhetri G."/>
        </authorList>
    </citation>
    <scope>NUCLEOTIDE SEQUENCE [LARGE SCALE GENOMIC DNA]</scope>
    <source>
        <strain evidence="1 2">GCR10</strain>
    </source>
</reference>
<protein>
    <recommendedName>
        <fullName evidence="3">Response regulator transcription factor</fullName>
    </recommendedName>
</protein>
<gene>
    <name evidence="1" type="ORF">IC610_03515</name>
</gene>